<evidence type="ECO:0000313" key="2">
    <source>
        <dbReference type="Proteomes" id="UP000619265"/>
    </source>
</evidence>
<reference evidence="1" key="1">
    <citation type="submission" date="2015-10" db="EMBL/GenBank/DDBJ databases">
        <authorList>
            <person name="Martinez-Garcia P.J."/>
            <person name="Crepeau M.W."/>
            <person name="Puiu D."/>
            <person name="Gonzalez-Ibeas D."/>
            <person name="Whalen J."/>
            <person name="Stevens K."/>
            <person name="Paul R."/>
            <person name="Butterfield T."/>
            <person name="Britton M."/>
            <person name="Reagan R."/>
            <person name="Chakraborty S."/>
            <person name="Walawage S.L."/>
            <person name="Vasquez-Gross H.A."/>
            <person name="Cardeno C."/>
            <person name="Famula R."/>
            <person name="Pratt K."/>
            <person name="Kuruganti S."/>
            <person name="Aradhya M.K."/>
            <person name="Leslie C.A."/>
            <person name="Dandekar A.M."/>
            <person name="Salzberg S.L."/>
            <person name="Wegrzyn J.L."/>
            <person name="Langley C.H."/>
            <person name="Neale D.B."/>
        </authorList>
    </citation>
    <scope>NUCLEOTIDE SEQUENCE</scope>
    <source>
        <tissue evidence="1">Leaves</tissue>
    </source>
</reference>
<dbReference type="EMBL" id="LIHL02000014">
    <property type="protein sequence ID" value="KAF5446453.1"/>
    <property type="molecule type" value="Genomic_DNA"/>
</dbReference>
<accession>A0A833WES6</accession>
<dbReference type="AlphaFoldDB" id="A0A833WES6"/>
<dbReference type="PANTHER" id="PTHR24177:SF329">
    <property type="entry name" value="ANKYRIN REPEAT PROTEIN"/>
    <property type="match status" value="1"/>
</dbReference>
<dbReference type="PANTHER" id="PTHR24177">
    <property type="entry name" value="CASKIN"/>
    <property type="match status" value="1"/>
</dbReference>
<sequence>MIKLIGIESGIAQAIFSAVKAVNLVDFIFGKIAKEKRELLYRVRDGKRRNILMSAVQHRQAEIFGMICRLKKATATLLPTRDNHGNNILHVAGTLTEFSPLLEDITGAALKMQTEVQWFKEVESLCNPMFSNERNYICRFES</sequence>
<organism evidence="1 2">
    <name type="scientific">Juglans regia</name>
    <name type="common">English walnut</name>
    <dbReference type="NCBI Taxonomy" id="51240"/>
    <lineage>
        <taxon>Eukaryota</taxon>
        <taxon>Viridiplantae</taxon>
        <taxon>Streptophyta</taxon>
        <taxon>Embryophyta</taxon>
        <taxon>Tracheophyta</taxon>
        <taxon>Spermatophyta</taxon>
        <taxon>Magnoliopsida</taxon>
        <taxon>eudicotyledons</taxon>
        <taxon>Gunneridae</taxon>
        <taxon>Pentapetalae</taxon>
        <taxon>rosids</taxon>
        <taxon>fabids</taxon>
        <taxon>Fagales</taxon>
        <taxon>Juglandaceae</taxon>
        <taxon>Juglans</taxon>
    </lineage>
</organism>
<reference evidence="1" key="2">
    <citation type="submission" date="2020-03" db="EMBL/GenBank/DDBJ databases">
        <title>Walnut 2.0.</title>
        <authorList>
            <person name="Marrano A."/>
            <person name="Britton M."/>
            <person name="Zimin A.V."/>
            <person name="Zaini P.A."/>
            <person name="Workman R."/>
            <person name="Puiu D."/>
            <person name="Bianco L."/>
            <person name="Allen B.J."/>
            <person name="Troggio M."/>
            <person name="Leslie C.A."/>
            <person name="Timp W."/>
            <person name="Dendekar A."/>
            <person name="Salzberg S.L."/>
            <person name="Neale D.B."/>
        </authorList>
    </citation>
    <scope>NUCLEOTIDE SEQUENCE</scope>
    <source>
        <tissue evidence="1">Leaves</tissue>
    </source>
</reference>
<name>A0A833WES6_JUGRE</name>
<proteinExistence type="predicted"/>
<gene>
    <name evidence="1" type="ORF">F2P56_032081</name>
</gene>
<comment type="caution">
    <text evidence="1">The sequence shown here is derived from an EMBL/GenBank/DDBJ whole genome shotgun (WGS) entry which is preliminary data.</text>
</comment>
<dbReference type="Proteomes" id="UP000619265">
    <property type="component" value="Unassembled WGS sequence"/>
</dbReference>
<protein>
    <submittedName>
        <fullName evidence="1">Uncharacterized protein</fullName>
    </submittedName>
</protein>
<dbReference type="Gramene" id="Jr14_06360_p1">
    <property type="protein sequence ID" value="cds.Jr14_06360_p1"/>
    <property type="gene ID" value="Jr14_06360"/>
</dbReference>
<evidence type="ECO:0000313" key="1">
    <source>
        <dbReference type="EMBL" id="KAF5446453.1"/>
    </source>
</evidence>